<protein>
    <submittedName>
        <fullName evidence="2">Uncharacterized protein</fullName>
    </submittedName>
</protein>
<evidence type="ECO:0000313" key="3">
    <source>
        <dbReference type="Proteomes" id="UP000262882"/>
    </source>
</evidence>
<evidence type="ECO:0000313" key="2">
    <source>
        <dbReference type="EMBL" id="RFS83635.1"/>
    </source>
</evidence>
<dbReference type="AlphaFoldDB" id="A0A372GE36"/>
<proteinExistence type="predicted"/>
<gene>
    <name evidence="2" type="ORF">D0T12_21690</name>
</gene>
<organism evidence="2 3">
    <name type="scientific">Actinomadura spongiicola</name>
    <dbReference type="NCBI Taxonomy" id="2303421"/>
    <lineage>
        <taxon>Bacteria</taxon>
        <taxon>Bacillati</taxon>
        <taxon>Actinomycetota</taxon>
        <taxon>Actinomycetes</taxon>
        <taxon>Streptosporangiales</taxon>
        <taxon>Thermomonosporaceae</taxon>
        <taxon>Actinomadura</taxon>
    </lineage>
</organism>
<reference evidence="2 3" key="1">
    <citation type="submission" date="2018-08" db="EMBL/GenBank/DDBJ databases">
        <title>Actinomadura spongicola sp. nov., isolated from marine sponge Leucetta chagosensis.</title>
        <authorList>
            <person name="Li L."/>
            <person name="Lin H.W."/>
        </authorList>
    </citation>
    <scope>NUCLEOTIDE SEQUENCE [LARGE SCALE GENOMIC DNA]</scope>
    <source>
        <strain evidence="2 3">LHW52907</strain>
    </source>
</reference>
<dbReference type="Proteomes" id="UP000262882">
    <property type="component" value="Unassembled WGS sequence"/>
</dbReference>
<evidence type="ECO:0000256" key="1">
    <source>
        <dbReference type="SAM" id="MobiDB-lite"/>
    </source>
</evidence>
<name>A0A372GE36_9ACTN</name>
<comment type="caution">
    <text evidence="2">The sequence shown here is derived from an EMBL/GenBank/DDBJ whole genome shotgun (WGS) entry which is preliminary data.</text>
</comment>
<keyword evidence="3" id="KW-1185">Reference proteome</keyword>
<accession>A0A372GE36</accession>
<feature type="region of interest" description="Disordered" evidence="1">
    <location>
        <begin position="1"/>
        <end position="23"/>
    </location>
</feature>
<dbReference type="EMBL" id="QVNQ01000006">
    <property type="protein sequence ID" value="RFS83635.1"/>
    <property type="molecule type" value="Genomic_DNA"/>
</dbReference>
<sequence>MRKFGERGRVGRGLPERGSVGDLLRPRERREGRQVLFVRLRFRGGTQPGYDAGTVLVVVRGVGPRAAGLRGVEGRAAGEVGHGEVGHVADRWRRRRRSLGLFRFVEYFRWPRWTPVSREDLGPCFLGVADRLVLGRPADFADHFGPAGFVLLVVLGEPVRRWGRSRQVLGRRALIG</sequence>